<keyword evidence="9 12" id="KW-0949">S-adenosyl-L-methionine</keyword>
<evidence type="ECO:0000256" key="4">
    <source>
        <dbReference type="ARBA" id="ARBA00013673"/>
    </source>
</evidence>
<feature type="domain" description="Ribosomal RNA small subunit methyltransferase E methyltransferase" evidence="13">
    <location>
        <begin position="72"/>
        <end position="245"/>
    </location>
</feature>
<evidence type="ECO:0000256" key="2">
    <source>
        <dbReference type="ARBA" id="ARBA00005528"/>
    </source>
</evidence>
<proteinExistence type="inferred from homology"/>
<dbReference type="InterPro" id="IPR029026">
    <property type="entry name" value="tRNA_m1G_MTases_N"/>
</dbReference>
<evidence type="ECO:0000313" key="16">
    <source>
        <dbReference type="Proteomes" id="UP000051448"/>
    </source>
</evidence>
<evidence type="ECO:0000256" key="3">
    <source>
        <dbReference type="ARBA" id="ARBA00012328"/>
    </source>
</evidence>
<evidence type="ECO:0000256" key="8">
    <source>
        <dbReference type="ARBA" id="ARBA00022679"/>
    </source>
</evidence>
<dbReference type="PANTHER" id="PTHR30027">
    <property type="entry name" value="RIBOSOMAL RNA SMALL SUBUNIT METHYLTRANSFERASE E"/>
    <property type="match status" value="1"/>
</dbReference>
<gene>
    <name evidence="15" type="ORF">FC92_GL000072</name>
</gene>
<dbReference type="InterPro" id="IPR046887">
    <property type="entry name" value="RsmE_PUA-like"/>
</dbReference>
<dbReference type="InterPro" id="IPR015947">
    <property type="entry name" value="PUA-like_sf"/>
</dbReference>
<dbReference type="Pfam" id="PF20260">
    <property type="entry name" value="PUA_4"/>
    <property type="match status" value="1"/>
</dbReference>
<protein>
    <recommendedName>
        <fullName evidence="4 12">Ribosomal RNA small subunit methyltransferase E</fullName>
        <ecNumber evidence="3 12">2.1.1.193</ecNumber>
    </recommendedName>
</protein>
<evidence type="ECO:0000256" key="12">
    <source>
        <dbReference type="PIRNR" id="PIRNR015601"/>
    </source>
</evidence>
<organism evidence="15 16">
    <name type="scientific">Liquorilactobacillus hordei DSM 19519</name>
    <dbReference type="NCBI Taxonomy" id="1423759"/>
    <lineage>
        <taxon>Bacteria</taxon>
        <taxon>Bacillati</taxon>
        <taxon>Bacillota</taxon>
        <taxon>Bacilli</taxon>
        <taxon>Lactobacillales</taxon>
        <taxon>Lactobacillaceae</taxon>
        <taxon>Liquorilactobacillus</taxon>
    </lineage>
</organism>
<evidence type="ECO:0000256" key="11">
    <source>
        <dbReference type="ARBA" id="ARBA00047944"/>
    </source>
</evidence>
<evidence type="ECO:0000256" key="7">
    <source>
        <dbReference type="ARBA" id="ARBA00022603"/>
    </source>
</evidence>
<accession>A0A0R1MTP3</accession>
<dbReference type="GO" id="GO:0070042">
    <property type="term" value="F:rRNA (uridine-N3-)-methyltransferase activity"/>
    <property type="evidence" value="ECO:0007669"/>
    <property type="project" value="TreeGrafter"/>
</dbReference>
<dbReference type="PANTHER" id="PTHR30027:SF3">
    <property type="entry name" value="16S RRNA (URACIL(1498)-N(3))-METHYLTRANSFERASE"/>
    <property type="match status" value="1"/>
</dbReference>
<evidence type="ECO:0000256" key="5">
    <source>
        <dbReference type="ARBA" id="ARBA00022490"/>
    </source>
</evidence>
<dbReference type="Gene3D" id="3.40.1280.10">
    <property type="match status" value="1"/>
</dbReference>
<dbReference type="GeneID" id="98311168"/>
<dbReference type="GO" id="GO:0005737">
    <property type="term" value="C:cytoplasm"/>
    <property type="evidence" value="ECO:0007669"/>
    <property type="project" value="UniProtKB-SubCell"/>
</dbReference>
<dbReference type="OrthoDB" id="9815641at2"/>
<dbReference type="NCBIfam" id="NF008691">
    <property type="entry name" value="PRK11713.1-4"/>
    <property type="match status" value="1"/>
</dbReference>
<dbReference type="RefSeq" id="WP_057868477.1">
    <property type="nucleotide sequence ID" value="NZ_AZDX01000001.1"/>
</dbReference>
<comment type="similarity">
    <text evidence="2 12">Belongs to the RNA methyltransferase RsmE family.</text>
</comment>
<dbReference type="AlphaFoldDB" id="A0A0R1MTP3"/>
<dbReference type="SUPFAM" id="SSF75217">
    <property type="entry name" value="alpha/beta knot"/>
    <property type="match status" value="1"/>
</dbReference>
<comment type="function">
    <text evidence="10 12">Specifically methylates the N3 position of the uracil ring of uridine 1498 (m3U1498) in 16S rRNA. Acts on the fully assembled 30S ribosomal subunit.</text>
</comment>
<dbReference type="InterPro" id="IPR029028">
    <property type="entry name" value="Alpha/beta_knot_MTases"/>
</dbReference>
<dbReference type="EC" id="2.1.1.193" evidence="3 12"/>
<dbReference type="InterPro" id="IPR046886">
    <property type="entry name" value="RsmE_MTase_dom"/>
</dbReference>
<keyword evidence="6 12" id="KW-0698">rRNA processing</keyword>
<sequence>MQRYFIDKSKITNELILPTDIYHHAIRVMRMHVGSYFELVLETQKIALMRITQVKKDEAKAELIKWVEANVELPASVTIACALSKGEKAEWIVQKGTELGAKEFIFFAGEFSVTKWDSKKVTKKVDRLAKVALNAAQQSHRTKIPNVHYCSSLDAIELPRFDYRLVAYEESAKEGEKSNLFKLTTSLKKQVEASLSSEILAVFGPEGGISAREVAYMNENAFVFAGLGPRIMRAETAPLYLLSALSFALELG</sequence>
<comment type="catalytic activity">
    <reaction evidence="11 12">
        <text>uridine(1498) in 16S rRNA + S-adenosyl-L-methionine = N(3)-methyluridine(1498) in 16S rRNA + S-adenosyl-L-homocysteine + H(+)</text>
        <dbReference type="Rhea" id="RHEA:42920"/>
        <dbReference type="Rhea" id="RHEA-COMP:10283"/>
        <dbReference type="Rhea" id="RHEA-COMP:10284"/>
        <dbReference type="ChEBI" id="CHEBI:15378"/>
        <dbReference type="ChEBI" id="CHEBI:57856"/>
        <dbReference type="ChEBI" id="CHEBI:59789"/>
        <dbReference type="ChEBI" id="CHEBI:65315"/>
        <dbReference type="ChEBI" id="CHEBI:74502"/>
        <dbReference type="EC" id="2.1.1.193"/>
    </reaction>
</comment>
<dbReference type="Proteomes" id="UP000051448">
    <property type="component" value="Unassembled WGS sequence"/>
</dbReference>
<dbReference type="PIRSF" id="PIRSF015601">
    <property type="entry name" value="MTase_slr0722"/>
    <property type="match status" value="1"/>
</dbReference>
<dbReference type="PATRIC" id="fig|1423759.3.peg.72"/>
<reference evidence="15 16" key="1">
    <citation type="journal article" date="2015" name="Genome Announc.">
        <title>Expanding the biotechnology potential of lactobacilli through comparative genomics of 213 strains and associated genera.</title>
        <authorList>
            <person name="Sun Z."/>
            <person name="Harris H.M."/>
            <person name="McCann A."/>
            <person name="Guo C."/>
            <person name="Argimon S."/>
            <person name="Zhang W."/>
            <person name="Yang X."/>
            <person name="Jeffery I.B."/>
            <person name="Cooney J.C."/>
            <person name="Kagawa T.F."/>
            <person name="Liu W."/>
            <person name="Song Y."/>
            <person name="Salvetti E."/>
            <person name="Wrobel A."/>
            <person name="Rasinkangas P."/>
            <person name="Parkhill J."/>
            <person name="Rea M.C."/>
            <person name="O'Sullivan O."/>
            <person name="Ritari J."/>
            <person name="Douillard F.P."/>
            <person name="Paul Ross R."/>
            <person name="Yang R."/>
            <person name="Briner A.E."/>
            <person name="Felis G.E."/>
            <person name="de Vos W.M."/>
            <person name="Barrangou R."/>
            <person name="Klaenhammer T.R."/>
            <person name="Caufield P.W."/>
            <person name="Cui Y."/>
            <person name="Zhang H."/>
            <person name="O'Toole P.W."/>
        </authorList>
    </citation>
    <scope>NUCLEOTIDE SEQUENCE [LARGE SCALE GENOMIC DNA]</scope>
    <source>
        <strain evidence="15 16">DSM 19519</strain>
    </source>
</reference>
<comment type="subcellular location">
    <subcellularLocation>
        <location evidence="1 12">Cytoplasm</location>
    </subcellularLocation>
</comment>
<keyword evidence="7 12" id="KW-0489">Methyltransferase</keyword>
<dbReference type="NCBIfam" id="TIGR00046">
    <property type="entry name" value="RsmE family RNA methyltransferase"/>
    <property type="match status" value="1"/>
</dbReference>
<name>A0A0R1MTP3_9LACO</name>
<dbReference type="STRING" id="1423759.FC92_GL000072"/>
<evidence type="ECO:0000259" key="13">
    <source>
        <dbReference type="Pfam" id="PF04452"/>
    </source>
</evidence>
<dbReference type="CDD" id="cd18084">
    <property type="entry name" value="RsmE-like"/>
    <property type="match status" value="1"/>
</dbReference>
<evidence type="ECO:0000313" key="15">
    <source>
        <dbReference type="EMBL" id="KRL08282.1"/>
    </source>
</evidence>
<comment type="caution">
    <text evidence="15">The sequence shown here is derived from an EMBL/GenBank/DDBJ whole genome shotgun (WGS) entry which is preliminary data.</text>
</comment>
<keyword evidence="16" id="KW-1185">Reference proteome</keyword>
<dbReference type="InterPro" id="IPR006700">
    <property type="entry name" value="RsmE"/>
</dbReference>
<dbReference type="GO" id="GO:0070475">
    <property type="term" value="P:rRNA base methylation"/>
    <property type="evidence" value="ECO:0007669"/>
    <property type="project" value="TreeGrafter"/>
</dbReference>
<evidence type="ECO:0000259" key="14">
    <source>
        <dbReference type="Pfam" id="PF20260"/>
    </source>
</evidence>
<keyword evidence="5 12" id="KW-0963">Cytoplasm</keyword>
<keyword evidence="8 12" id="KW-0808">Transferase</keyword>
<evidence type="ECO:0000256" key="1">
    <source>
        <dbReference type="ARBA" id="ARBA00004496"/>
    </source>
</evidence>
<evidence type="ECO:0000256" key="10">
    <source>
        <dbReference type="ARBA" id="ARBA00025699"/>
    </source>
</evidence>
<feature type="domain" description="Ribosomal RNA small subunit methyltransferase E PUA-like" evidence="14">
    <location>
        <begin position="17"/>
        <end position="63"/>
    </location>
</feature>
<dbReference type="EMBL" id="AZDX01000001">
    <property type="protein sequence ID" value="KRL08282.1"/>
    <property type="molecule type" value="Genomic_DNA"/>
</dbReference>
<evidence type="ECO:0000256" key="6">
    <source>
        <dbReference type="ARBA" id="ARBA00022552"/>
    </source>
</evidence>
<dbReference type="SUPFAM" id="SSF88697">
    <property type="entry name" value="PUA domain-like"/>
    <property type="match status" value="1"/>
</dbReference>
<dbReference type="Pfam" id="PF04452">
    <property type="entry name" value="Methyltrans_RNA"/>
    <property type="match status" value="1"/>
</dbReference>
<evidence type="ECO:0000256" key="9">
    <source>
        <dbReference type="ARBA" id="ARBA00022691"/>
    </source>
</evidence>